<dbReference type="EMBL" id="VSRR010124314">
    <property type="protein sequence ID" value="MPD00767.1"/>
    <property type="molecule type" value="Genomic_DNA"/>
</dbReference>
<name>A0A5B7K2K2_PORTR</name>
<evidence type="ECO:0000313" key="1">
    <source>
        <dbReference type="EMBL" id="MPD00767.1"/>
    </source>
</evidence>
<accession>A0A5B7K2K2</accession>
<evidence type="ECO:0000313" key="2">
    <source>
        <dbReference type="Proteomes" id="UP000324222"/>
    </source>
</evidence>
<dbReference type="AlphaFoldDB" id="A0A5B7K2K2"/>
<proteinExistence type="predicted"/>
<reference evidence="1 2" key="1">
    <citation type="submission" date="2019-05" db="EMBL/GenBank/DDBJ databases">
        <title>Another draft genome of Portunus trituberculatus and its Hox gene families provides insights of decapod evolution.</title>
        <authorList>
            <person name="Jeong J.-H."/>
            <person name="Song I."/>
            <person name="Kim S."/>
            <person name="Choi T."/>
            <person name="Kim D."/>
            <person name="Ryu S."/>
            <person name="Kim W."/>
        </authorList>
    </citation>
    <scope>NUCLEOTIDE SEQUENCE [LARGE SCALE GENOMIC DNA]</scope>
    <source>
        <tissue evidence="1">Muscle</tissue>
    </source>
</reference>
<sequence>MSFSQPLPSLVPCRPGHCRPAESSLPPVTSQTCIHFSPRLNFPYGHFAFLVPLSCLRHIQSQSLPVAVVAEIREALGIGLVGLAGLAELAGQHSQRRQAQHSPKA</sequence>
<comment type="caution">
    <text evidence="1">The sequence shown here is derived from an EMBL/GenBank/DDBJ whole genome shotgun (WGS) entry which is preliminary data.</text>
</comment>
<gene>
    <name evidence="1" type="ORF">E2C01_096264</name>
</gene>
<organism evidence="1 2">
    <name type="scientific">Portunus trituberculatus</name>
    <name type="common">Swimming crab</name>
    <name type="synonym">Neptunus trituberculatus</name>
    <dbReference type="NCBI Taxonomy" id="210409"/>
    <lineage>
        <taxon>Eukaryota</taxon>
        <taxon>Metazoa</taxon>
        <taxon>Ecdysozoa</taxon>
        <taxon>Arthropoda</taxon>
        <taxon>Crustacea</taxon>
        <taxon>Multicrustacea</taxon>
        <taxon>Malacostraca</taxon>
        <taxon>Eumalacostraca</taxon>
        <taxon>Eucarida</taxon>
        <taxon>Decapoda</taxon>
        <taxon>Pleocyemata</taxon>
        <taxon>Brachyura</taxon>
        <taxon>Eubrachyura</taxon>
        <taxon>Portunoidea</taxon>
        <taxon>Portunidae</taxon>
        <taxon>Portuninae</taxon>
        <taxon>Portunus</taxon>
    </lineage>
</organism>
<protein>
    <submittedName>
        <fullName evidence="1">Uncharacterized protein</fullName>
    </submittedName>
</protein>
<keyword evidence="2" id="KW-1185">Reference proteome</keyword>
<dbReference type="Proteomes" id="UP000324222">
    <property type="component" value="Unassembled WGS sequence"/>
</dbReference>